<feature type="domain" description="HTH lysR-type" evidence="5">
    <location>
        <begin position="1"/>
        <end position="59"/>
    </location>
</feature>
<dbReference type="GO" id="GO:0003700">
    <property type="term" value="F:DNA-binding transcription factor activity"/>
    <property type="evidence" value="ECO:0007669"/>
    <property type="project" value="InterPro"/>
</dbReference>
<dbReference type="Pfam" id="PF00126">
    <property type="entry name" value="HTH_1"/>
    <property type="match status" value="1"/>
</dbReference>
<dbReference type="InterPro" id="IPR000847">
    <property type="entry name" value="LysR_HTH_N"/>
</dbReference>
<keyword evidence="3" id="KW-0238">DNA-binding</keyword>
<dbReference type="STRING" id="351656.Xvie_00020"/>
<dbReference type="PANTHER" id="PTHR30118:SF15">
    <property type="entry name" value="TRANSCRIPTIONAL REGULATORY PROTEIN"/>
    <property type="match status" value="1"/>
</dbReference>
<sequence length="309" mass="35569">MNNYKLLPTLISILQTLNLTESAKQLNVTQSAISKTLNQLREDFHDKIILREANKFILTKKGEKLKEQLPILIQQLDNLYSPESMEPNFCKRNFILTSSDYVAQNILPSIWSSIEADAPSVSIEYKLWNKDNINKFVELNVDLATTIADSIPDNLYGKIMAEDQLAVVFRSTHSKSYNEMNIDNYINSKHIIVSGGGDKDSSIDNALSVMNLSRRISAKVPFFQAAIELLLKTDAILTIPLHIAADFAQRYDLQVKYLPIDINPQKYYLLWHARHHQDPEHKWFRELCFLKISDHLEKKIKQGMKLIHT</sequence>
<keyword evidence="4" id="KW-0804">Transcription</keyword>
<dbReference type="Proteomes" id="UP000194350">
    <property type="component" value="Unassembled WGS sequence"/>
</dbReference>
<gene>
    <name evidence="6" type="ORF">Xvie_00020</name>
</gene>
<dbReference type="InterPro" id="IPR005119">
    <property type="entry name" value="LysR_subst-bd"/>
</dbReference>
<dbReference type="AlphaFoldDB" id="A0A1Y2SIG8"/>
<evidence type="ECO:0000256" key="4">
    <source>
        <dbReference type="ARBA" id="ARBA00023163"/>
    </source>
</evidence>
<dbReference type="InterPro" id="IPR037402">
    <property type="entry name" value="YidZ_PBP2"/>
</dbReference>
<dbReference type="Gene3D" id="3.40.190.10">
    <property type="entry name" value="Periplasmic binding protein-like II"/>
    <property type="match status" value="2"/>
</dbReference>
<reference evidence="6 7" key="1">
    <citation type="submission" date="2016-10" db="EMBL/GenBank/DDBJ databases">
        <title>Systematic genetic and metabolomic analysis of Xenorhabdus and Photorhabdus spp., highlights the requirements for a dual symbiotic and pathogenic life style.</title>
        <authorList>
            <person name="Tobias N.J."/>
            <person name="Wolff H."/>
            <person name="Djahanschiri B."/>
            <person name="Pidot S.J."/>
            <person name="Stinear T.P."/>
            <person name="Ebersberger I."/>
            <person name="Bode H.B."/>
        </authorList>
    </citation>
    <scope>NUCLEOTIDE SEQUENCE [LARGE SCALE GENOMIC DNA]</scope>
    <source>
        <strain evidence="6 7">DSM 22392</strain>
    </source>
</reference>
<accession>A0A1Y2SIG8</accession>
<evidence type="ECO:0000256" key="1">
    <source>
        <dbReference type="ARBA" id="ARBA00009437"/>
    </source>
</evidence>
<dbReference type="PANTHER" id="PTHR30118">
    <property type="entry name" value="HTH-TYPE TRANSCRIPTIONAL REGULATOR LEUO-RELATED"/>
    <property type="match status" value="1"/>
</dbReference>
<dbReference type="GO" id="GO:0003677">
    <property type="term" value="F:DNA binding"/>
    <property type="evidence" value="ECO:0007669"/>
    <property type="project" value="UniProtKB-KW"/>
</dbReference>
<protein>
    <submittedName>
        <fullName evidence="6">MexT protein</fullName>
    </submittedName>
</protein>
<comment type="similarity">
    <text evidence="1">Belongs to the LysR transcriptional regulatory family.</text>
</comment>
<proteinExistence type="inferred from homology"/>
<evidence type="ECO:0000313" key="6">
    <source>
        <dbReference type="EMBL" id="OTA18206.1"/>
    </source>
</evidence>
<dbReference type="SUPFAM" id="SSF53850">
    <property type="entry name" value="Periplasmic binding protein-like II"/>
    <property type="match status" value="1"/>
</dbReference>
<dbReference type="RefSeq" id="WP_086107382.1">
    <property type="nucleotide sequence ID" value="NZ_CAWNGD010000001.1"/>
</dbReference>
<evidence type="ECO:0000313" key="7">
    <source>
        <dbReference type="Proteomes" id="UP000194350"/>
    </source>
</evidence>
<evidence type="ECO:0000256" key="2">
    <source>
        <dbReference type="ARBA" id="ARBA00023015"/>
    </source>
</evidence>
<dbReference type="CDD" id="cd08417">
    <property type="entry name" value="PBP2_Nitroaromatics_like"/>
    <property type="match status" value="1"/>
</dbReference>
<dbReference type="InterPro" id="IPR050389">
    <property type="entry name" value="LysR-type_TF"/>
</dbReference>
<keyword evidence="2" id="KW-0805">Transcription regulation</keyword>
<dbReference type="EMBL" id="MUBJ01000001">
    <property type="protein sequence ID" value="OTA18206.1"/>
    <property type="molecule type" value="Genomic_DNA"/>
</dbReference>
<organism evidence="6 7">
    <name type="scientific">Xenorhabdus vietnamensis</name>
    <dbReference type="NCBI Taxonomy" id="351656"/>
    <lineage>
        <taxon>Bacteria</taxon>
        <taxon>Pseudomonadati</taxon>
        <taxon>Pseudomonadota</taxon>
        <taxon>Gammaproteobacteria</taxon>
        <taxon>Enterobacterales</taxon>
        <taxon>Morganellaceae</taxon>
        <taxon>Xenorhabdus</taxon>
    </lineage>
</organism>
<comment type="caution">
    <text evidence="6">The sequence shown here is derived from an EMBL/GenBank/DDBJ whole genome shotgun (WGS) entry which is preliminary data.</text>
</comment>
<dbReference type="Pfam" id="PF03466">
    <property type="entry name" value="LysR_substrate"/>
    <property type="match status" value="1"/>
</dbReference>
<name>A0A1Y2SIG8_9GAMM</name>
<dbReference type="Gene3D" id="1.10.10.10">
    <property type="entry name" value="Winged helix-like DNA-binding domain superfamily/Winged helix DNA-binding domain"/>
    <property type="match status" value="1"/>
</dbReference>
<keyword evidence="7" id="KW-1185">Reference proteome</keyword>
<evidence type="ECO:0000259" key="5">
    <source>
        <dbReference type="PROSITE" id="PS50931"/>
    </source>
</evidence>
<dbReference type="PROSITE" id="PS50931">
    <property type="entry name" value="HTH_LYSR"/>
    <property type="match status" value="1"/>
</dbReference>
<dbReference type="OrthoDB" id="8717159at2"/>
<dbReference type="InterPro" id="IPR036390">
    <property type="entry name" value="WH_DNA-bd_sf"/>
</dbReference>
<evidence type="ECO:0000256" key="3">
    <source>
        <dbReference type="ARBA" id="ARBA00023125"/>
    </source>
</evidence>
<dbReference type="SUPFAM" id="SSF46785">
    <property type="entry name" value="Winged helix' DNA-binding domain"/>
    <property type="match status" value="1"/>
</dbReference>
<dbReference type="InterPro" id="IPR036388">
    <property type="entry name" value="WH-like_DNA-bd_sf"/>
</dbReference>